<feature type="non-terminal residue" evidence="2">
    <location>
        <position position="994"/>
    </location>
</feature>
<feature type="compositionally biased region" description="Basic residues" evidence="1">
    <location>
        <begin position="379"/>
        <end position="398"/>
    </location>
</feature>
<sequence>MKDMDGYPQDSQITSSQEIHSGILTSNVTDISVLVQTMNNTESIKNKEDKDNEKCPNFKKAFPWLKTFHKLCRTAVGNCNFKFLLKVMNVYIQNVTGDVESSYTRPLRAFTLKKSLNETLKCFHWLYLSLGKSTEHNIYLDKMTDLVAMYMDMEIKASRRSKENMKKITSKLITALYVLLHSSLDHILESILKTKFFKKCFNEICIPILKRVLSSLKSGVNEMTYVRCIILFKLWKQLVREPEEKNQVNKIAFALMPPPGFEEMVSSGILFNVFPPIPRNRRATRVTRFLITKKFNLANSIKAFLKISRDPKYNNVTSTFDKPRFFGECENDFAETLNPLPGDKDLLMDNIWETLLHLENLRELSTDDEKEKKEIVPTVKKKKRKKDDKIGKTKKKKKETQYAPEIQELLHKMKIDSANKKINGFGINNTAVNLIPSTNSDLPQRNADVLPTFNLISDKKAYDIYVYEKYKNNNGLIAFKKQVDKNEMTVNSQIISKVNSKLDQNSNETEIVEQTVNNVTNCKILTKNVPHSIVANETPSNSCVKAKNDMRATESVANEKSALTQKMKEICDLLKNKTNSEDNLAELFEKLTWELLNDNPTTSSNSEDTVSKGTNVSSNNEEDEAAATLVSEIVNTENSRNTQSENLNNVRDETIKSSCAGIDKQIERLCLTETSTDSKKELGNIMNISSESDCKRLGFTSEKKFNKDSKITDVETQCPSTSTEIKCNQNVVLNSSVVPVETQCLLTTKEVKFTPDLVLKSPVVAPHRNTSFMVEDIIGPTKSSNEKRVCVTSGVNVPQTNLQAPGEMISPTDPIISHQIDIPSLDITKTFAQNQFYLPPPITVPISLSHDVNQLNKEINFDLMFENYPVKNKVVASDIKINGLEYASFLSHSANRSKDIHTNSTIKSDDVKNKIITPDFKINGFDQLSNNGASLCYNVNQFVANGINIDAIQNRVVTSHDEFSHQSYNNSPFPHKVNQFKEADTNLKIKNDAF</sequence>
<dbReference type="EMBL" id="GEDC01026662">
    <property type="protein sequence ID" value="JAS10636.1"/>
    <property type="molecule type" value="Transcribed_RNA"/>
</dbReference>
<feature type="region of interest" description="Disordered" evidence="1">
    <location>
        <begin position="598"/>
        <end position="625"/>
    </location>
</feature>
<gene>
    <name evidence="2" type="ORF">g.31289</name>
</gene>
<dbReference type="AlphaFoldDB" id="A0A1B6CAW6"/>
<organism evidence="2">
    <name type="scientific">Clastoptera arizonana</name>
    <name type="common">Arizona spittle bug</name>
    <dbReference type="NCBI Taxonomy" id="38151"/>
    <lineage>
        <taxon>Eukaryota</taxon>
        <taxon>Metazoa</taxon>
        <taxon>Ecdysozoa</taxon>
        <taxon>Arthropoda</taxon>
        <taxon>Hexapoda</taxon>
        <taxon>Insecta</taxon>
        <taxon>Pterygota</taxon>
        <taxon>Neoptera</taxon>
        <taxon>Paraneoptera</taxon>
        <taxon>Hemiptera</taxon>
        <taxon>Auchenorrhyncha</taxon>
        <taxon>Cercopoidea</taxon>
        <taxon>Clastopteridae</taxon>
        <taxon>Clastoptera</taxon>
    </lineage>
</organism>
<evidence type="ECO:0000313" key="2">
    <source>
        <dbReference type="EMBL" id="JAS10636.1"/>
    </source>
</evidence>
<proteinExistence type="predicted"/>
<evidence type="ECO:0000256" key="1">
    <source>
        <dbReference type="SAM" id="MobiDB-lite"/>
    </source>
</evidence>
<feature type="region of interest" description="Disordered" evidence="1">
    <location>
        <begin position="379"/>
        <end position="399"/>
    </location>
</feature>
<protein>
    <submittedName>
        <fullName evidence="2">Uncharacterized protein</fullName>
    </submittedName>
</protein>
<reference evidence="2" key="1">
    <citation type="submission" date="2015-12" db="EMBL/GenBank/DDBJ databases">
        <title>De novo transcriptome assembly of four potential Pierce s Disease insect vectors from Arizona vineyards.</title>
        <authorList>
            <person name="Tassone E.E."/>
        </authorList>
    </citation>
    <scope>NUCLEOTIDE SEQUENCE</scope>
</reference>
<name>A0A1B6CAW6_9HEMI</name>
<accession>A0A1B6CAW6</accession>
<feature type="compositionally biased region" description="Polar residues" evidence="1">
    <location>
        <begin position="598"/>
        <end position="619"/>
    </location>
</feature>